<feature type="region of interest" description="Disordered" evidence="1">
    <location>
        <begin position="1"/>
        <end position="103"/>
    </location>
</feature>
<evidence type="ECO:0000313" key="2">
    <source>
        <dbReference type="EMBL" id="KAG7373813.1"/>
    </source>
</evidence>
<reference evidence="2" key="2">
    <citation type="submission" date="2021-04" db="EMBL/GenBank/DDBJ databases">
        <authorList>
            <person name="Podell S."/>
        </authorList>
    </citation>
    <scope>NUCLEOTIDE SEQUENCE</scope>
    <source>
        <strain evidence="2">Hildebrandi</strain>
    </source>
</reference>
<evidence type="ECO:0000256" key="1">
    <source>
        <dbReference type="SAM" id="MobiDB-lite"/>
    </source>
</evidence>
<dbReference type="OrthoDB" id="53989at2759"/>
<dbReference type="EMBL" id="JAGRRH010000001">
    <property type="protein sequence ID" value="KAG7373813.1"/>
    <property type="molecule type" value="Genomic_DNA"/>
</dbReference>
<protein>
    <submittedName>
        <fullName evidence="2">Uncharacterized protein</fullName>
    </submittedName>
</protein>
<dbReference type="Proteomes" id="UP000693970">
    <property type="component" value="Unassembled WGS sequence"/>
</dbReference>
<feature type="compositionally biased region" description="Basic and acidic residues" evidence="1">
    <location>
        <begin position="8"/>
        <end position="43"/>
    </location>
</feature>
<accession>A0A9K3Q7K1</accession>
<sequence>MGCGNSRHASERERKREADAYARRKKNGFKDEGLEKFRKDTVKQKKRLRHVPDPIETKKKQQQNPKVGAATKNMNDTPSDGVFGGGLSEDTLQTQRKKLRHVM</sequence>
<proteinExistence type="predicted"/>
<dbReference type="AlphaFoldDB" id="A0A9K3Q7K1"/>
<reference evidence="2" key="1">
    <citation type="journal article" date="2021" name="Sci. Rep.">
        <title>Diploid genomic architecture of Nitzschia inconspicua, an elite biomass production diatom.</title>
        <authorList>
            <person name="Oliver A."/>
            <person name="Podell S."/>
            <person name="Pinowska A."/>
            <person name="Traller J.C."/>
            <person name="Smith S.R."/>
            <person name="McClure R."/>
            <person name="Beliaev A."/>
            <person name="Bohutskyi P."/>
            <person name="Hill E.A."/>
            <person name="Rabines A."/>
            <person name="Zheng H."/>
            <person name="Allen L.Z."/>
            <person name="Kuo A."/>
            <person name="Grigoriev I.V."/>
            <person name="Allen A.E."/>
            <person name="Hazlebeck D."/>
            <person name="Allen E.E."/>
        </authorList>
    </citation>
    <scope>NUCLEOTIDE SEQUENCE</scope>
    <source>
        <strain evidence="2">Hildebrandi</strain>
    </source>
</reference>
<gene>
    <name evidence="2" type="ORF">IV203_012908</name>
</gene>
<keyword evidence="3" id="KW-1185">Reference proteome</keyword>
<feature type="compositionally biased region" description="Basic and acidic residues" evidence="1">
    <location>
        <begin position="50"/>
        <end position="59"/>
    </location>
</feature>
<evidence type="ECO:0000313" key="3">
    <source>
        <dbReference type="Proteomes" id="UP000693970"/>
    </source>
</evidence>
<organism evidence="2 3">
    <name type="scientific">Nitzschia inconspicua</name>
    <dbReference type="NCBI Taxonomy" id="303405"/>
    <lineage>
        <taxon>Eukaryota</taxon>
        <taxon>Sar</taxon>
        <taxon>Stramenopiles</taxon>
        <taxon>Ochrophyta</taxon>
        <taxon>Bacillariophyta</taxon>
        <taxon>Bacillariophyceae</taxon>
        <taxon>Bacillariophycidae</taxon>
        <taxon>Bacillariales</taxon>
        <taxon>Bacillariaceae</taxon>
        <taxon>Nitzschia</taxon>
    </lineage>
</organism>
<name>A0A9K3Q7K1_9STRA</name>
<comment type="caution">
    <text evidence="2">The sequence shown here is derived from an EMBL/GenBank/DDBJ whole genome shotgun (WGS) entry which is preliminary data.</text>
</comment>